<dbReference type="EMBL" id="JAGMUX010000001">
    <property type="protein sequence ID" value="KAH7269140.1"/>
    <property type="molecule type" value="Genomic_DNA"/>
</dbReference>
<dbReference type="OrthoDB" id="2157530at2759"/>
<protein>
    <submittedName>
        <fullName evidence="2">Heterokaryon incompatibility protein-domain-containing protein</fullName>
    </submittedName>
</protein>
<evidence type="ECO:0000259" key="1">
    <source>
        <dbReference type="Pfam" id="PF06985"/>
    </source>
</evidence>
<dbReference type="Pfam" id="PF06985">
    <property type="entry name" value="HET"/>
    <property type="match status" value="1"/>
</dbReference>
<dbReference type="PANTHER" id="PTHR24148">
    <property type="entry name" value="ANKYRIN REPEAT DOMAIN-CONTAINING PROTEIN 39 HOMOLOG-RELATED"/>
    <property type="match status" value="1"/>
</dbReference>
<evidence type="ECO:0000313" key="2">
    <source>
        <dbReference type="EMBL" id="KAH7269140.1"/>
    </source>
</evidence>
<comment type="caution">
    <text evidence="2">The sequence shown here is derived from an EMBL/GenBank/DDBJ whole genome shotgun (WGS) entry which is preliminary data.</text>
</comment>
<dbReference type="Proteomes" id="UP000720189">
    <property type="component" value="Unassembled WGS sequence"/>
</dbReference>
<dbReference type="PANTHER" id="PTHR24148:SF64">
    <property type="entry name" value="HETEROKARYON INCOMPATIBILITY DOMAIN-CONTAINING PROTEIN"/>
    <property type="match status" value="1"/>
</dbReference>
<dbReference type="RefSeq" id="XP_046055908.1">
    <property type="nucleotide sequence ID" value="XM_046189253.1"/>
</dbReference>
<dbReference type="GeneID" id="70219207"/>
<keyword evidence="3" id="KW-1185">Reference proteome</keyword>
<feature type="domain" description="Heterokaryon incompatibility" evidence="1">
    <location>
        <begin position="96"/>
        <end position="247"/>
    </location>
</feature>
<reference evidence="2" key="1">
    <citation type="journal article" date="2021" name="Nat. Commun.">
        <title>Genetic determinants of endophytism in the Arabidopsis root mycobiome.</title>
        <authorList>
            <person name="Mesny F."/>
            <person name="Miyauchi S."/>
            <person name="Thiergart T."/>
            <person name="Pickel B."/>
            <person name="Atanasova L."/>
            <person name="Karlsson M."/>
            <person name="Huettel B."/>
            <person name="Barry K.W."/>
            <person name="Haridas S."/>
            <person name="Chen C."/>
            <person name="Bauer D."/>
            <person name="Andreopoulos W."/>
            <person name="Pangilinan J."/>
            <person name="LaButti K."/>
            <person name="Riley R."/>
            <person name="Lipzen A."/>
            <person name="Clum A."/>
            <person name="Drula E."/>
            <person name="Henrissat B."/>
            <person name="Kohler A."/>
            <person name="Grigoriev I.V."/>
            <person name="Martin F.M."/>
            <person name="Hacquard S."/>
        </authorList>
    </citation>
    <scope>NUCLEOTIDE SEQUENCE</scope>
    <source>
        <strain evidence="2">MPI-CAGE-AT-0023</strain>
    </source>
</reference>
<accession>A0A9P9R8N0</accession>
<dbReference type="InterPro" id="IPR010730">
    <property type="entry name" value="HET"/>
</dbReference>
<dbReference type="Pfam" id="PF26639">
    <property type="entry name" value="Het-6_barrel"/>
    <property type="match status" value="1"/>
</dbReference>
<sequence>MCSSLTWRGYMPLLSLNFESLRPKCSVWRTRTEDSSFRISFKNRSFASYTKCSLAYKYDKQLDQDSFRIFTLDPGQGSDELRGTLQTHPLNAAPKYEALSYVWGPLNRTKSITCNGQDFNITDSLDTALRRLRLPEKPRHVWIDQICIDQDSVTERSEQVSIMRHIYSNAEIVNAWLGPADPELAASAAGIISTLANPKPSLFLRDYFPEDQELLDLGLPTRDSPAWDALNTLFNVPYFSRVWIIQEVAVASDFSLLWGDVTISKHEFKTFRLAALAHKLSDVDLEKGSPQLEWNTVALLYMGHYQVGDTNLLQLVSSVSSTHATDARDKIFALIGLAGDRNYNTVPNYNRNKAEVFTEFARAVMTAEKNLNILDYSYVGDPEDSERLPLWAPRWHSDDGLHNRYLNKYNFTASRSRPMVLEPSSEDSILSLRGLRVDVVKEMHDRTADIHQDIPAAVDMITLNIDVFNKRYGSEIIRTVLLTMMAGHESSGPMIDQTTRPPKDDEYLNNFIAFFLLCTIQTHMSQDGREIDQRRYFELVRLAAKAIPLPEEPCWTSPEDFELLERMLKVLYPHDPRVVSADLDILSRIDCDLMMGPRRFAEAIRASDDSKIFITETGYVGFGPRCMRRGDVVCILFGGGTLYVIRPTATTDKYLFLGPAYVHGIMDGEVIDAWERDNGSEDQKKLFKLL</sequence>
<dbReference type="InterPro" id="IPR052895">
    <property type="entry name" value="HetReg/Transcr_Mod"/>
</dbReference>
<gene>
    <name evidence="2" type="ORF">BKA55DRAFT_531807</name>
</gene>
<name>A0A9P9R8N0_FUSRE</name>
<evidence type="ECO:0000313" key="3">
    <source>
        <dbReference type="Proteomes" id="UP000720189"/>
    </source>
</evidence>
<organism evidence="2 3">
    <name type="scientific">Fusarium redolens</name>
    <dbReference type="NCBI Taxonomy" id="48865"/>
    <lineage>
        <taxon>Eukaryota</taxon>
        <taxon>Fungi</taxon>
        <taxon>Dikarya</taxon>
        <taxon>Ascomycota</taxon>
        <taxon>Pezizomycotina</taxon>
        <taxon>Sordariomycetes</taxon>
        <taxon>Hypocreomycetidae</taxon>
        <taxon>Hypocreales</taxon>
        <taxon>Nectriaceae</taxon>
        <taxon>Fusarium</taxon>
        <taxon>Fusarium redolens species complex</taxon>
    </lineage>
</organism>
<dbReference type="AlphaFoldDB" id="A0A9P9R8N0"/>
<proteinExistence type="predicted"/>